<name>A0ABN8UBB6_9BACL</name>
<evidence type="ECO:0000313" key="3">
    <source>
        <dbReference type="Proteomes" id="UP001154322"/>
    </source>
</evidence>
<reference evidence="2" key="1">
    <citation type="submission" date="2022-06" db="EMBL/GenBank/DDBJ databases">
        <authorList>
            <person name="Dietemann V."/>
            <person name="Ory F."/>
            <person name="Dainat B."/>
            <person name="Oberhansli S."/>
        </authorList>
    </citation>
    <scope>NUCLEOTIDE SEQUENCE</scope>
    <source>
        <strain evidence="2">Ena-SAMPLE-TAB-26-04-2022-14:26:32:270-5432</strain>
    </source>
</reference>
<accession>A0ABN8UBB6</accession>
<evidence type="ECO:0000259" key="1">
    <source>
        <dbReference type="PROSITE" id="PS50943"/>
    </source>
</evidence>
<dbReference type="Pfam" id="PF13443">
    <property type="entry name" value="HTH_26"/>
    <property type="match status" value="1"/>
</dbReference>
<evidence type="ECO:0000313" key="2">
    <source>
        <dbReference type="EMBL" id="CAH8248441.1"/>
    </source>
</evidence>
<organism evidence="2 3">
    <name type="scientific">Paenibacillus melissococcoides</name>
    <dbReference type="NCBI Taxonomy" id="2912268"/>
    <lineage>
        <taxon>Bacteria</taxon>
        <taxon>Bacillati</taxon>
        <taxon>Bacillota</taxon>
        <taxon>Bacilli</taxon>
        <taxon>Bacillales</taxon>
        <taxon>Paenibacillaceae</taxon>
        <taxon>Paenibacillus</taxon>
    </lineage>
</organism>
<keyword evidence="3" id="KW-1185">Reference proteome</keyword>
<proteinExistence type="predicted"/>
<dbReference type="InterPro" id="IPR010982">
    <property type="entry name" value="Lambda_DNA-bd_dom_sf"/>
</dbReference>
<dbReference type="Gene3D" id="1.10.260.40">
    <property type="entry name" value="lambda repressor-like DNA-binding domains"/>
    <property type="match status" value="1"/>
</dbReference>
<dbReference type="SUPFAM" id="SSF47413">
    <property type="entry name" value="lambda repressor-like DNA-binding domains"/>
    <property type="match status" value="1"/>
</dbReference>
<comment type="caution">
    <text evidence="2">The sequence shown here is derived from an EMBL/GenBank/DDBJ whole genome shotgun (WGS) entry which is preliminary data.</text>
</comment>
<dbReference type="InterPro" id="IPR001387">
    <property type="entry name" value="Cro/C1-type_HTH"/>
</dbReference>
<dbReference type="EMBL" id="CALYLO010000010">
    <property type="protein sequence ID" value="CAH8248441.1"/>
    <property type="molecule type" value="Genomic_DNA"/>
</dbReference>
<sequence length="95" mass="10890">MPEFCAFRGGFFVILVCKLKELIENEYPWINNKRLAQDLGVPYSAINDLYNNSSSRLNIALVAELCYYFNVSPGKLIVLEEVNENHDEVKITFSP</sequence>
<dbReference type="PROSITE" id="PS50943">
    <property type="entry name" value="HTH_CROC1"/>
    <property type="match status" value="1"/>
</dbReference>
<dbReference type="Proteomes" id="UP001154322">
    <property type="component" value="Unassembled WGS sequence"/>
</dbReference>
<gene>
    <name evidence="2" type="ORF">WJ0W_007109</name>
</gene>
<feature type="domain" description="HTH cro/C1-type" evidence="1">
    <location>
        <begin position="35"/>
        <end position="76"/>
    </location>
</feature>
<protein>
    <submittedName>
        <fullName evidence="2">Helix-turn-helix transcriptional regulator</fullName>
    </submittedName>
</protein>